<dbReference type="FunFam" id="1.25.40.10:FF:000243">
    <property type="entry name" value="Pentatricopeptide repeat-containing protein chloroplastic"/>
    <property type="match status" value="1"/>
</dbReference>
<dbReference type="InterPro" id="IPR046848">
    <property type="entry name" value="E_motif"/>
</dbReference>
<organism evidence="8 9">
    <name type="scientific">Arabidopsis thaliana</name>
    <name type="common">Mouse-ear cress</name>
    <dbReference type="NCBI Taxonomy" id="3702"/>
    <lineage>
        <taxon>Eukaryota</taxon>
        <taxon>Viridiplantae</taxon>
        <taxon>Streptophyta</taxon>
        <taxon>Embryophyta</taxon>
        <taxon>Tracheophyta</taxon>
        <taxon>Spermatophyta</taxon>
        <taxon>Magnoliopsida</taxon>
        <taxon>eudicotyledons</taxon>
        <taxon>Gunneridae</taxon>
        <taxon>Pentapetalae</taxon>
        <taxon>rosids</taxon>
        <taxon>malvids</taxon>
        <taxon>Brassicales</taxon>
        <taxon>Brassicaceae</taxon>
        <taxon>Camelineae</taxon>
        <taxon>Arabidopsis</taxon>
    </lineage>
</organism>
<gene>
    <name evidence="8" type="ORF">C24_LOCUS17912</name>
</gene>
<proteinExistence type="inferred from homology"/>
<dbReference type="FunFam" id="1.25.40.10:FF:001797">
    <property type="entry name" value="Pentatricopeptide repeat-containing protein At4g14050, mitochondrial"/>
    <property type="match status" value="1"/>
</dbReference>
<dbReference type="EMBL" id="CACSHJ010000095">
    <property type="protein sequence ID" value="CAA0395162.1"/>
    <property type="molecule type" value="Genomic_DNA"/>
</dbReference>
<reference evidence="8 9" key="1">
    <citation type="submission" date="2019-12" db="EMBL/GenBank/DDBJ databases">
        <authorList>
            <person name="Jiao W.-B."/>
            <person name="Schneeberger K."/>
        </authorList>
    </citation>
    <scope>NUCLEOTIDE SEQUENCE [LARGE SCALE GENOMIC DNA]</scope>
    <source>
        <strain evidence="9">cv. C24</strain>
    </source>
</reference>
<dbReference type="GO" id="GO:0003723">
    <property type="term" value="F:RNA binding"/>
    <property type="evidence" value="ECO:0007669"/>
    <property type="project" value="InterPro"/>
</dbReference>
<dbReference type="Proteomes" id="UP000434276">
    <property type="component" value="Unassembled WGS sequence"/>
</dbReference>
<evidence type="ECO:0000259" key="7">
    <source>
        <dbReference type="Pfam" id="PF14432"/>
    </source>
</evidence>
<dbReference type="InterPro" id="IPR002885">
    <property type="entry name" value="PPR_rpt"/>
</dbReference>
<dbReference type="Pfam" id="PF01535">
    <property type="entry name" value="PPR"/>
    <property type="match status" value="5"/>
</dbReference>
<evidence type="ECO:0000256" key="3">
    <source>
        <dbReference type="ARBA" id="ARBA00022737"/>
    </source>
</evidence>
<evidence type="ECO:0000256" key="1">
    <source>
        <dbReference type="ARBA" id="ARBA00004173"/>
    </source>
</evidence>
<dbReference type="GO" id="GO:0009451">
    <property type="term" value="P:RNA modification"/>
    <property type="evidence" value="ECO:0007669"/>
    <property type="project" value="InterPro"/>
</dbReference>
<evidence type="ECO:0000256" key="4">
    <source>
        <dbReference type="ARBA" id="ARBA00022946"/>
    </source>
</evidence>
<dbReference type="OrthoDB" id="185373at2759"/>
<feature type="repeat" description="PPR" evidence="6">
    <location>
        <begin position="170"/>
        <end position="204"/>
    </location>
</feature>
<evidence type="ECO:0000256" key="6">
    <source>
        <dbReference type="PROSITE-ProRule" id="PRU00708"/>
    </source>
</evidence>
<dbReference type="NCBIfam" id="TIGR00756">
    <property type="entry name" value="PPR"/>
    <property type="match status" value="4"/>
</dbReference>
<evidence type="ECO:0000313" key="8">
    <source>
        <dbReference type="EMBL" id="CAA0395162.1"/>
    </source>
</evidence>
<dbReference type="PROSITE" id="PS51375">
    <property type="entry name" value="PPR"/>
    <property type="match status" value="3"/>
</dbReference>
<dbReference type="InterPro" id="IPR046960">
    <property type="entry name" value="PPR_At4g14850-like_plant"/>
</dbReference>
<dbReference type="AlphaFoldDB" id="A0A5S9XS72"/>
<evidence type="ECO:0000256" key="2">
    <source>
        <dbReference type="ARBA" id="ARBA00006643"/>
    </source>
</evidence>
<comment type="subcellular location">
    <subcellularLocation>
        <location evidence="1">Mitochondrion</location>
    </subcellularLocation>
</comment>
<dbReference type="GO" id="GO:0008270">
    <property type="term" value="F:zinc ion binding"/>
    <property type="evidence" value="ECO:0007669"/>
    <property type="project" value="InterPro"/>
</dbReference>
<protein>
    <recommendedName>
        <fullName evidence="7">DYW domain-containing protein</fullName>
    </recommendedName>
</protein>
<sequence>MLIPHYLHQLQLCARNRTLTTAKALHAHIVKLGIAQCSPLANTLVNVYGKCGAASHALQLFDEMPHRDHIAWASVLTALNQSNLSGKTLSVFSSVGSSSGLRPDDFVFSALVKACANLGSIDHGRQVHCHFIVSEYTNDEVVKSSLVDMYAKCGLLDSAKAVFDSIRVKNTISWTAMVSGYAKSGRKEEALELFRILPVKNLYSWTALISGFVQSGKGLEAFFVFTEMRRERVDILDPLVLSSIVGACANLAASIAGRQVHGLVIALGFDSCVFISNALIDMYAKCSDVIAAKDIFSRMRHRDVVSWTSLIVGMAQHGQAEKALALYDDMVSHGVKPNEVTFVGLIYACSHVGFVEKGRELFQSMTKNYGIRPSLQHYTCLLDLLGRSGLLDEAENLIHTMPFPPDEPTWAALLSACKRQGQGQMGVRIADHLVSSFKPKDPSTYILLSNIYASAALWGKVSEARRKLGDMEVRKDPGYSSVEVRKETEVFYAGETSHPLKEDIFRLLKKLEEEMRIRNGYVPDTSWILHDMDEQEKEKLLFWHSERSAVAYGLLKAVPGTPIRIVKNLRVCGDCHVVLKHISEITEREIIVRDATRYHHFKGGKCSCNDFW</sequence>
<dbReference type="PANTHER" id="PTHR47926:SF495">
    <property type="entry name" value="DYW DOMAIN-CONTAINING PROTEIN"/>
    <property type="match status" value="1"/>
</dbReference>
<name>A0A5S9XS72_ARATH</name>
<dbReference type="PANTHER" id="PTHR47926">
    <property type="entry name" value="PENTATRICOPEPTIDE REPEAT-CONTAINING PROTEIN"/>
    <property type="match status" value="1"/>
</dbReference>
<dbReference type="Pfam" id="PF14432">
    <property type="entry name" value="DYW_deaminase"/>
    <property type="match status" value="1"/>
</dbReference>
<evidence type="ECO:0000313" key="9">
    <source>
        <dbReference type="Proteomes" id="UP000434276"/>
    </source>
</evidence>
<keyword evidence="3" id="KW-0677">Repeat</keyword>
<keyword evidence="4" id="KW-0809">Transit peptide</keyword>
<dbReference type="FunFam" id="1.25.40.10:FF:001673">
    <property type="entry name" value="Pentatricopeptide repeat-containing protein At4g14050, mitochondrial"/>
    <property type="match status" value="1"/>
</dbReference>
<dbReference type="InterPro" id="IPR011990">
    <property type="entry name" value="TPR-like_helical_dom_sf"/>
</dbReference>
<evidence type="ECO:0000256" key="5">
    <source>
        <dbReference type="ARBA" id="ARBA00023128"/>
    </source>
</evidence>
<dbReference type="Pfam" id="PF13041">
    <property type="entry name" value="PPR_2"/>
    <property type="match status" value="1"/>
</dbReference>
<dbReference type="Pfam" id="PF20431">
    <property type="entry name" value="E_motif"/>
    <property type="match status" value="1"/>
</dbReference>
<dbReference type="GO" id="GO:0005739">
    <property type="term" value="C:mitochondrion"/>
    <property type="evidence" value="ECO:0007669"/>
    <property type="project" value="UniProtKB-SubCell"/>
</dbReference>
<dbReference type="Gene3D" id="1.25.40.10">
    <property type="entry name" value="Tetratricopeptide repeat domain"/>
    <property type="match status" value="3"/>
</dbReference>
<dbReference type="ExpressionAtlas" id="A0A5S9XS72">
    <property type="expression patterns" value="baseline and differential"/>
</dbReference>
<dbReference type="InterPro" id="IPR032867">
    <property type="entry name" value="DYW_dom"/>
</dbReference>
<feature type="repeat" description="PPR" evidence="6">
    <location>
        <begin position="338"/>
        <end position="373"/>
    </location>
</feature>
<keyword evidence="5" id="KW-0496">Mitochondrion</keyword>
<feature type="repeat" description="PPR" evidence="6">
    <location>
        <begin position="303"/>
        <end position="337"/>
    </location>
</feature>
<feature type="domain" description="DYW" evidence="7">
    <location>
        <begin position="520"/>
        <end position="612"/>
    </location>
</feature>
<accession>A0A5S9XS72</accession>
<comment type="similarity">
    <text evidence="2">Belongs to the PPR family. PCMP-H subfamily.</text>
</comment>
<dbReference type="FunFam" id="1.25.40.10:FF:001307">
    <property type="entry name" value="Pentatricopeptide repeat-containing protein At4g14050, mitochondrial"/>
    <property type="match status" value="1"/>
</dbReference>